<keyword evidence="4" id="KW-1185">Reference proteome</keyword>
<name>A0ABR9DNH7_9MICO</name>
<keyword evidence="2" id="KW-0472">Membrane</keyword>
<feature type="transmembrane region" description="Helical" evidence="2">
    <location>
        <begin position="39"/>
        <end position="60"/>
    </location>
</feature>
<dbReference type="EMBL" id="JACZDF010000002">
    <property type="protein sequence ID" value="MBD9698676.1"/>
    <property type="molecule type" value="Genomic_DNA"/>
</dbReference>
<organism evidence="3 4">
    <name type="scientific">Flavimobilis rhizosphaerae</name>
    <dbReference type="NCBI Taxonomy" id="2775421"/>
    <lineage>
        <taxon>Bacteria</taxon>
        <taxon>Bacillati</taxon>
        <taxon>Actinomycetota</taxon>
        <taxon>Actinomycetes</taxon>
        <taxon>Micrococcales</taxon>
        <taxon>Jonesiaceae</taxon>
        <taxon>Flavimobilis</taxon>
    </lineage>
</organism>
<gene>
    <name evidence="3" type="ORF">IGS67_04085</name>
</gene>
<keyword evidence="2" id="KW-1133">Transmembrane helix</keyword>
<protein>
    <submittedName>
        <fullName evidence="3">Uncharacterized protein</fullName>
    </submittedName>
</protein>
<feature type="region of interest" description="Disordered" evidence="1">
    <location>
        <begin position="1"/>
        <end position="40"/>
    </location>
</feature>
<keyword evidence="2" id="KW-0812">Transmembrane</keyword>
<sequence length="74" mass="7848">MTTTHPHHAPRPSGSDGAVRRVVRPARTRRDRDSWRTSTAPAAASVALLTALATALALGLREAVELALTFFVSG</sequence>
<comment type="caution">
    <text evidence="3">The sequence shown here is derived from an EMBL/GenBank/DDBJ whole genome shotgun (WGS) entry which is preliminary data.</text>
</comment>
<reference evidence="3 4" key="1">
    <citation type="submission" date="2020-09" db="EMBL/GenBank/DDBJ databases">
        <title>Flavimobilis rhizosphaerae sp. nov., isolated from rhizosphere soil of Spartina alterniflora.</title>
        <authorList>
            <person name="Hanqin C."/>
        </authorList>
    </citation>
    <scope>NUCLEOTIDE SEQUENCE [LARGE SCALE GENOMIC DNA]</scope>
    <source>
        <strain evidence="3 4">GY 10621</strain>
    </source>
</reference>
<evidence type="ECO:0000313" key="3">
    <source>
        <dbReference type="EMBL" id="MBD9698676.1"/>
    </source>
</evidence>
<evidence type="ECO:0000313" key="4">
    <source>
        <dbReference type="Proteomes" id="UP000642107"/>
    </source>
</evidence>
<proteinExistence type="predicted"/>
<evidence type="ECO:0000256" key="2">
    <source>
        <dbReference type="SAM" id="Phobius"/>
    </source>
</evidence>
<dbReference type="RefSeq" id="WP_192278178.1">
    <property type="nucleotide sequence ID" value="NZ_JACZDF010000002.1"/>
</dbReference>
<feature type="compositionally biased region" description="Basic residues" evidence="1">
    <location>
        <begin position="1"/>
        <end position="10"/>
    </location>
</feature>
<dbReference type="Proteomes" id="UP000642107">
    <property type="component" value="Unassembled WGS sequence"/>
</dbReference>
<accession>A0ABR9DNH7</accession>
<evidence type="ECO:0000256" key="1">
    <source>
        <dbReference type="SAM" id="MobiDB-lite"/>
    </source>
</evidence>